<organism evidence="1 2">
    <name type="scientific">Agathobacter rectalis</name>
    <dbReference type="NCBI Taxonomy" id="39491"/>
    <lineage>
        <taxon>Bacteria</taxon>
        <taxon>Bacillati</taxon>
        <taxon>Bacillota</taxon>
        <taxon>Clostridia</taxon>
        <taxon>Lachnospirales</taxon>
        <taxon>Lachnospiraceae</taxon>
        <taxon>Agathobacter</taxon>
    </lineage>
</organism>
<dbReference type="EMBL" id="QSFB01000049">
    <property type="protein sequence ID" value="RHA08132.1"/>
    <property type="molecule type" value="Genomic_DNA"/>
</dbReference>
<comment type="caution">
    <text evidence="1">The sequence shown here is derived from an EMBL/GenBank/DDBJ whole genome shotgun (WGS) entry which is preliminary data.</text>
</comment>
<gene>
    <name evidence="1" type="ORF">DW948_15710</name>
</gene>
<proteinExistence type="predicted"/>
<sequence>MKANGWQGDPIDVVEMPDGIYTTIDNTCVVSAREAGINVEANVHGYNDPLPSEYIERFTTKKGVPKTWGEAIELRVGKQKASFRNGNPYGKLEMETIK</sequence>
<dbReference type="RefSeq" id="WP_118343102.1">
    <property type="nucleotide sequence ID" value="NZ_QSEY01000053.1"/>
</dbReference>
<protein>
    <submittedName>
        <fullName evidence="1">Uncharacterized protein</fullName>
    </submittedName>
</protein>
<evidence type="ECO:0000313" key="2">
    <source>
        <dbReference type="Proteomes" id="UP000286341"/>
    </source>
</evidence>
<dbReference type="AlphaFoldDB" id="A0A413QPL4"/>
<evidence type="ECO:0000313" key="1">
    <source>
        <dbReference type="EMBL" id="RHA08132.1"/>
    </source>
</evidence>
<name>A0A413QPL4_9FIRM</name>
<dbReference type="Proteomes" id="UP000286341">
    <property type="component" value="Unassembled WGS sequence"/>
</dbReference>
<accession>A0A413QPL4</accession>
<reference evidence="1 2" key="1">
    <citation type="submission" date="2018-08" db="EMBL/GenBank/DDBJ databases">
        <title>A genome reference for cultivated species of the human gut microbiota.</title>
        <authorList>
            <person name="Zou Y."/>
            <person name="Xue W."/>
            <person name="Luo G."/>
        </authorList>
    </citation>
    <scope>NUCLEOTIDE SEQUENCE [LARGE SCALE GENOMIC DNA]</scope>
    <source>
        <strain evidence="1 2">AM44-1AT</strain>
    </source>
</reference>